<dbReference type="GO" id="GO:0005829">
    <property type="term" value="C:cytosol"/>
    <property type="evidence" value="ECO:0007669"/>
    <property type="project" value="TreeGrafter"/>
</dbReference>
<dbReference type="InterPro" id="IPR002830">
    <property type="entry name" value="UbiD"/>
</dbReference>
<dbReference type="Pfam" id="PF20696">
    <property type="entry name" value="UbiD_C"/>
    <property type="match status" value="1"/>
</dbReference>
<dbReference type="InterPro" id="IPR049381">
    <property type="entry name" value="UbiD-like_C"/>
</dbReference>
<dbReference type="Proteomes" id="UP001305498">
    <property type="component" value="Chromosome"/>
</dbReference>
<dbReference type="Pfam" id="PF01977">
    <property type="entry name" value="UbiD"/>
    <property type="match status" value="1"/>
</dbReference>
<dbReference type="SUPFAM" id="SSF143968">
    <property type="entry name" value="UbiD C-terminal domain-like"/>
    <property type="match status" value="1"/>
</dbReference>
<dbReference type="EMBL" id="CP118157">
    <property type="protein sequence ID" value="WOF22984.1"/>
    <property type="molecule type" value="Genomic_DNA"/>
</dbReference>
<dbReference type="SUPFAM" id="SSF50475">
    <property type="entry name" value="FMN-binding split barrel"/>
    <property type="match status" value="1"/>
</dbReference>
<dbReference type="InterPro" id="IPR049383">
    <property type="entry name" value="UbiD-like_N"/>
</dbReference>
<gene>
    <name evidence="4" type="ORF">N8K70_16560</name>
</gene>
<dbReference type="GO" id="GO:0008694">
    <property type="term" value="F:4-hydroxy-3-polyprenylbenzoate decarboxylase activity"/>
    <property type="evidence" value="ECO:0007669"/>
    <property type="project" value="TreeGrafter"/>
</dbReference>
<organism evidence="4 5">
    <name type="scientific">Microbacterium betulae</name>
    <dbReference type="NCBI Taxonomy" id="2981139"/>
    <lineage>
        <taxon>Bacteria</taxon>
        <taxon>Bacillati</taxon>
        <taxon>Actinomycetota</taxon>
        <taxon>Actinomycetes</taxon>
        <taxon>Micrococcales</taxon>
        <taxon>Microbacteriaceae</taxon>
        <taxon>Microbacterium</taxon>
    </lineage>
</organism>
<evidence type="ECO:0000259" key="3">
    <source>
        <dbReference type="Pfam" id="PF20696"/>
    </source>
</evidence>
<name>A0AA97FI32_9MICO</name>
<dbReference type="AlphaFoldDB" id="A0AA97FI32"/>
<dbReference type="GO" id="GO:0006744">
    <property type="term" value="P:ubiquinone biosynthetic process"/>
    <property type="evidence" value="ECO:0007669"/>
    <property type="project" value="TreeGrafter"/>
</dbReference>
<dbReference type="Pfam" id="PF20695">
    <property type="entry name" value="UbiD_N"/>
    <property type="match status" value="1"/>
</dbReference>
<reference evidence="4 5" key="1">
    <citation type="submission" date="2023-02" db="EMBL/GenBank/DDBJ databases">
        <title>Microbacterium betulae sp. nov., isolated from birch wood.</title>
        <authorList>
            <person name="Pasciak M."/>
            <person name="Pawlik K.J."/>
            <person name="Martynowski D."/>
            <person name="Laczmanski L."/>
            <person name="Ciekot J."/>
            <person name="Szponar B."/>
            <person name="Wojcik-Fatla A."/>
            <person name="Mackiewicz B."/>
            <person name="Farian E."/>
            <person name="Cholewa G."/>
            <person name="Cholewa A."/>
            <person name="Dutkiewicz J."/>
        </authorList>
    </citation>
    <scope>NUCLEOTIDE SEQUENCE [LARGE SCALE GENOMIC DNA]</scope>
    <source>
        <strain evidence="4 5">AB</strain>
    </source>
</reference>
<evidence type="ECO:0000259" key="1">
    <source>
        <dbReference type="Pfam" id="PF01977"/>
    </source>
</evidence>
<proteinExistence type="predicted"/>
<protein>
    <submittedName>
        <fullName evidence="4">UbiD family decarboxylase</fullName>
    </submittedName>
</protein>
<evidence type="ECO:0000313" key="4">
    <source>
        <dbReference type="EMBL" id="WOF22984.1"/>
    </source>
</evidence>
<dbReference type="KEGG" id="mbet:N8K70_16560"/>
<dbReference type="InterPro" id="IPR048304">
    <property type="entry name" value="UbiD_Rift_dom"/>
</dbReference>
<dbReference type="RefSeq" id="WP_317139455.1">
    <property type="nucleotide sequence ID" value="NZ_CP118157.1"/>
</dbReference>
<dbReference type="PANTHER" id="PTHR30108">
    <property type="entry name" value="3-OCTAPRENYL-4-HYDROXYBENZOATE CARBOXY-LYASE-RELATED"/>
    <property type="match status" value="1"/>
</dbReference>
<keyword evidence="5" id="KW-1185">Reference proteome</keyword>
<feature type="domain" description="3-octaprenyl-4-hydroxybenzoate carboxy-lyase-like Rift-related" evidence="1">
    <location>
        <begin position="104"/>
        <end position="299"/>
    </location>
</feature>
<dbReference type="PANTHER" id="PTHR30108:SF17">
    <property type="entry name" value="FERULIC ACID DECARBOXYLASE 1"/>
    <property type="match status" value="1"/>
</dbReference>
<accession>A0AA97FI32</accession>
<evidence type="ECO:0000259" key="2">
    <source>
        <dbReference type="Pfam" id="PF20695"/>
    </source>
</evidence>
<feature type="domain" description="3-octaprenyl-4-hydroxybenzoate carboxy-lyase-like C-terminal" evidence="3">
    <location>
        <begin position="305"/>
        <end position="426"/>
    </location>
</feature>
<evidence type="ECO:0000313" key="5">
    <source>
        <dbReference type="Proteomes" id="UP001305498"/>
    </source>
</evidence>
<dbReference type="NCBIfam" id="TIGR00148">
    <property type="entry name" value="UbiD family decarboxylase"/>
    <property type="match status" value="1"/>
</dbReference>
<feature type="domain" description="3-octaprenyl-4-hydroxybenzoate carboxy-lyase-like N-terminal" evidence="2">
    <location>
        <begin position="18"/>
        <end position="92"/>
    </location>
</feature>
<sequence>MRAQDLQSWFADYGREHPDDVLALAAPVRADGVLTAVVDELERSGRSPVVHAPGVDGGVDVPVLTNVFASRERIARMLGVGQDELHAEYARRQDQALAPVRVDDGAVLASVRAGDDVDLSRLPLLRHFASDLGPYITSGVVVADDPETGVGNLSYHRATPAGRARLALSLHSRGDLWRMLRRHEREGTRMPVAMVIGAHPLFHLAASARAAESVDERHIAGGLLGEPLRVVATPVHGIEVPADAEIVVEGTIDPADDAAEGPFGEFSGYSSDRSTRDVLEIDAVLMRRSPMLLSVTGGRSADHLTLGRLPREADVVTTLRGRFPQIVRVHYPASGTHFHAYVAVDQLRRGEARQIATALLGWDPYLKTVVTVDADIDVTRDADVLWAMAVHMQPERDIFVVGGLPGSALDPSADPQGTTSRLAIDATRTQPFTAAPIEISAEARRRAAALLADAAGGLR</sequence>
<dbReference type="Gene3D" id="3.40.1670.10">
    <property type="entry name" value="UbiD C-terminal domain-like"/>
    <property type="match status" value="1"/>
</dbReference>